<organism evidence="1 2">
    <name type="scientific">Bombardia bombarda</name>
    <dbReference type="NCBI Taxonomy" id="252184"/>
    <lineage>
        <taxon>Eukaryota</taxon>
        <taxon>Fungi</taxon>
        <taxon>Dikarya</taxon>
        <taxon>Ascomycota</taxon>
        <taxon>Pezizomycotina</taxon>
        <taxon>Sordariomycetes</taxon>
        <taxon>Sordariomycetidae</taxon>
        <taxon>Sordariales</taxon>
        <taxon>Lasiosphaeriaceae</taxon>
        <taxon>Bombardia</taxon>
    </lineage>
</organism>
<evidence type="ECO:0000313" key="1">
    <source>
        <dbReference type="EMBL" id="KAK0612775.1"/>
    </source>
</evidence>
<sequence>MSLRPYHNSLALRVMVGAAGKVMDLSFHSLQLAYMAAEVASACDHDSRACPSLALESCSDIIATGVDAPLAQDENLISMLLTHKSAEAQFLGGISGVKTLVQGVDSCLACTVGWARDGKFRMIIQR</sequence>
<dbReference type="AlphaFoldDB" id="A0AA39WCH9"/>
<keyword evidence="2" id="KW-1185">Reference proteome</keyword>
<evidence type="ECO:0000313" key="2">
    <source>
        <dbReference type="Proteomes" id="UP001174934"/>
    </source>
</evidence>
<dbReference type="Proteomes" id="UP001174934">
    <property type="component" value="Unassembled WGS sequence"/>
</dbReference>
<dbReference type="EMBL" id="JAULSR010000008">
    <property type="protein sequence ID" value="KAK0612775.1"/>
    <property type="molecule type" value="Genomic_DNA"/>
</dbReference>
<name>A0AA39WCH9_9PEZI</name>
<comment type="caution">
    <text evidence="1">The sequence shown here is derived from an EMBL/GenBank/DDBJ whole genome shotgun (WGS) entry which is preliminary data.</text>
</comment>
<gene>
    <name evidence="1" type="ORF">B0T17DRAFT_541768</name>
</gene>
<proteinExistence type="predicted"/>
<reference evidence="1" key="1">
    <citation type="submission" date="2023-06" db="EMBL/GenBank/DDBJ databases">
        <title>Genome-scale phylogeny and comparative genomics of the fungal order Sordariales.</title>
        <authorList>
            <consortium name="Lawrence Berkeley National Laboratory"/>
            <person name="Hensen N."/>
            <person name="Bonometti L."/>
            <person name="Westerberg I."/>
            <person name="Brannstrom I.O."/>
            <person name="Guillou S."/>
            <person name="Cros-Aarteil S."/>
            <person name="Calhoun S."/>
            <person name="Haridas S."/>
            <person name="Kuo A."/>
            <person name="Mondo S."/>
            <person name="Pangilinan J."/>
            <person name="Riley R."/>
            <person name="LaButti K."/>
            <person name="Andreopoulos B."/>
            <person name="Lipzen A."/>
            <person name="Chen C."/>
            <person name="Yanf M."/>
            <person name="Daum C."/>
            <person name="Ng V."/>
            <person name="Clum A."/>
            <person name="Steindorff A."/>
            <person name="Ohm R."/>
            <person name="Martin F."/>
            <person name="Silar P."/>
            <person name="Natvig D."/>
            <person name="Lalanne C."/>
            <person name="Gautier V."/>
            <person name="Ament-velasquez S.L."/>
            <person name="Kruys A."/>
            <person name="Hutchinson M.I."/>
            <person name="Powell A.J."/>
            <person name="Barry K."/>
            <person name="Miller A.N."/>
            <person name="Grigoriev I.V."/>
            <person name="Debuchy R."/>
            <person name="Gladieux P."/>
            <person name="Thoren M.H."/>
            <person name="Johannesson H."/>
        </authorList>
    </citation>
    <scope>NUCLEOTIDE SEQUENCE</scope>
    <source>
        <strain evidence="1">SMH3391-2</strain>
    </source>
</reference>
<accession>A0AA39WCH9</accession>
<protein>
    <submittedName>
        <fullName evidence="1">Uncharacterized protein</fullName>
    </submittedName>
</protein>